<feature type="compositionally biased region" description="Acidic residues" evidence="7">
    <location>
        <begin position="311"/>
        <end position="331"/>
    </location>
</feature>
<dbReference type="AlphaFoldDB" id="A0AAD4QLP5"/>
<protein>
    <recommendedName>
        <fullName evidence="8">Zn(2)-C6 fungal-type domain-containing protein</fullName>
    </recommendedName>
</protein>
<keyword evidence="6" id="KW-0539">Nucleus</keyword>
<dbReference type="GO" id="GO:0000981">
    <property type="term" value="F:DNA-binding transcription factor activity, RNA polymerase II-specific"/>
    <property type="evidence" value="ECO:0007669"/>
    <property type="project" value="InterPro"/>
</dbReference>
<evidence type="ECO:0000256" key="5">
    <source>
        <dbReference type="ARBA" id="ARBA00023163"/>
    </source>
</evidence>
<dbReference type="EMBL" id="WTXG01000042">
    <property type="protein sequence ID" value="KAI0296978.1"/>
    <property type="molecule type" value="Genomic_DNA"/>
</dbReference>
<evidence type="ECO:0000256" key="3">
    <source>
        <dbReference type="ARBA" id="ARBA00023015"/>
    </source>
</evidence>
<evidence type="ECO:0000313" key="10">
    <source>
        <dbReference type="Proteomes" id="UP001203297"/>
    </source>
</evidence>
<dbReference type="Gene3D" id="4.10.240.10">
    <property type="entry name" value="Zn(2)-C6 fungal-type DNA-binding domain"/>
    <property type="match status" value="1"/>
</dbReference>
<dbReference type="Pfam" id="PF04082">
    <property type="entry name" value="Fungal_trans"/>
    <property type="match status" value="1"/>
</dbReference>
<dbReference type="GO" id="GO:0005634">
    <property type="term" value="C:nucleus"/>
    <property type="evidence" value="ECO:0007669"/>
    <property type="project" value="UniProtKB-SubCell"/>
</dbReference>
<accession>A0AAD4QLP5</accession>
<dbReference type="GO" id="GO:0000976">
    <property type="term" value="F:transcription cis-regulatory region binding"/>
    <property type="evidence" value="ECO:0007669"/>
    <property type="project" value="TreeGrafter"/>
</dbReference>
<comment type="caution">
    <text evidence="9">The sequence shown here is derived from an EMBL/GenBank/DDBJ whole genome shotgun (WGS) entry which is preliminary data.</text>
</comment>
<dbReference type="CDD" id="cd00067">
    <property type="entry name" value="GAL4"/>
    <property type="match status" value="1"/>
</dbReference>
<feature type="compositionally biased region" description="Low complexity" evidence="7">
    <location>
        <begin position="124"/>
        <end position="140"/>
    </location>
</feature>
<feature type="domain" description="Zn(2)-C6 fungal-type" evidence="8">
    <location>
        <begin position="199"/>
        <end position="231"/>
    </location>
</feature>
<evidence type="ECO:0000256" key="6">
    <source>
        <dbReference type="ARBA" id="ARBA00023242"/>
    </source>
</evidence>
<dbReference type="InterPro" id="IPR001138">
    <property type="entry name" value="Zn2Cys6_DnaBD"/>
</dbReference>
<evidence type="ECO:0000313" key="9">
    <source>
        <dbReference type="EMBL" id="KAI0296978.1"/>
    </source>
</evidence>
<feature type="region of interest" description="Disordered" evidence="7">
    <location>
        <begin position="311"/>
        <end position="332"/>
    </location>
</feature>
<evidence type="ECO:0000256" key="2">
    <source>
        <dbReference type="ARBA" id="ARBA00022723"/>
    </source>
</evidence>
<dbReference type="PANTHER" id="PTHR31845:SF19">
    <property type="entry name" value="TRANSCRIPTION FACTOR DOMAIN-CONTAINING PROTEIN"/>
    <property type="match status" value="1"/>
</dbReference>
<evidence type="ECO:0000256" key="4">
    <source>
        <dbReference type="ARBA" id="ARBA00023125"/>
    </source>
</evidence>
<feature type="region of interest" description="Disordered" evidence="7">
    <location>
        <begin position="122"/>
        <end position="199"/>
    </location>
</feature>
<gene>
    <name evidence="9" type="ORF">B0F90DRAFT_1743135</name>
</gene>
<dbReference type="InterPro" id="IPR051089">
    <property type="entry name" value="prtT"/>
</dbReference>
<dbReference type="CDD" id="cd12148">
    <property type="entry name" value="fungal_TF_MHR"/>
    <property type="match status" value="1"/>
</dbReference>
<evidence type="ECO:0000256" key="7">
    <source>
        <dbReference type="SAM" id="MobiDB-lite"/>
    </source>
</evidence>
<comment type="subcellular location">
    <subcellularLocation>
        <location evidence="1">Nucleus</location>
    </subcellularLocation>
</comment>
<dbReference type="PROSITE" id="PS50048">
    <property type="entry name" value="ZN2_CY6_FUNGAL_2"/>
    <property type="match status" value="1"/>
</dbReference>
<keyword evidence="4" id="KW-0238">DNA-binding</keyword>
<evidence type="ECO:0000259" key="8">
    <source>
        <dbReference type="PROSITE" id="PS50048"/>
    </source>
</evidence>
<keyword evidence="5" id="KW-0804">Transcription</keyword>
<sequence length="791" mass="87731">MDSTYLLQADYREHRPDHPDYRHLYPTSFSSDDSQFWPYPYPAQSQSSQYRDTLLHNAVDNFAAPTRLGIFDITSMHAPIGSTEPWGPRNEANFDREVALTESSLAQANPYYPVPVPSPPWVHPSPSSDTSPTSNSPSSTLAHYATPTLSPPSATESLPNNNVFTDARTHDTSEDAEPAPQSPPATSRGTHGAGRRPGACSRCKKLKMRCAFGPDPRTCIRCAAGSHNCVVEGRKARTPGQRENLLRQIREKNETISVLLNQLRNTAVVTPISINAARIAMKPVEREKLGRRHAISTQASEKACVAFDTSQLEDEDMYSSSEDEDENDEDGNEKALMRTTSSQHTPRISALPGDSAPLGFLATFSSQWNHPNLRSPSPLGTNAFGIANRRYFQPSPYTDLSLRRIVVEREMVPEILISGLISPQEARELFDFLLDEAIHNAASVMRRCPFLFTVASAASAFVDGWKCVEMCQAYLMLTAYAAPTQRYEDNRSGFYSGIATRLAIELGLNRETSVRPLDERHERELLNCKRAWMVCSIMDGSTSLETGNAPGVGKDDELTSNASRWCSTSKFQHPFDADLPAIIELLSIMHRFTEAIRHINYQKKSRALDRLISSFDRDLQTSIANTTVKANERRAGRDLAGKHRLGMVLFLFQYCRIIVHSFGHKAEVSDPSPQVKPSSYVATCMEAAFSLLELWTNFMHSTGHVRYAPDFFFVGTGFAGAFLIELLSPHIAPTLTAQQRERVIRVCRAVTVNLRAAAVDEAHAPHTYAVFLEGALSKAIVEPPIPATVAQ</sequence>
<proteinExistence type="predicted"/>
<dbReference type="PANTHER" id="PTHR31845">
    <property type="entry name" value="FINGER DOMAIN PROTEIN, PUTATIVE-RELATED"/>
    <property type="match status" value="1"/>
</dbReference>
<feature type="compositionally biased region" description="Polar residues" evidence="7">
    <location>
        <begin position="147"/>
        <end position="164"/>
    </location>
</feature>
<keyword evidence="10" id="KW-1185">Reference proteome</keyword>
<dbReference type="SUPFAM" id="SSF57701">
    <property type="entry name" value="Zn2/Cys6 DNA-binding domain"/>
    <property type="match status" value="1"/>
</dbReference>
<keyword evidence="2" id="KW-0479">Metal-binding</keyword>
<dbReference type="GO" id="GO:0006351">
    <property type="term" value="P:DNA-templated transcription"/>
    <property type="evidence" value="ECO:0007669"/>
    <property type="project" value="InterPro"/>
</dbReference>
<evidence type="ECO:0000256" key="1">
    <source>
        <dbReference type="ARBA" id="ARBA00004123"/>
    </source>
</evidence>
<organism evidence="9 10">
    <name type="scientific">Multifurca ochricompacta</name>
    <dbReference type="NCBI Taxonomy" id="376703"/>
    <lineage>
        <taxon>Eukaryota</taxon>
        <taxon>Fungi</taxon>
        <taxon>Dikarya</taxon>
        <taxon>Basidiomycota</taxon>
        <taxon>Agaricomycotina</taxon>
        <taxon>Agaricomycetes</taxon>
        <taxon>Russulales</taxon>
        <taxon>Russulaceae</taxon>
        <taxon>Multifurca</taxon>
    </lineage>
</organism>
<keyword evidence="3" id="KW-0805">Transcription regulation</keyword>
<dbReference type="Proteomes" id="UP001203297">
    <property type="component" value="Unassembled WGS sequence"/>
</dbReference>
<dbReference type="InterPro" id="IPR007219">
    <property type="entry name" value="XnlR_reg_dom"/>
</dbReference>
<dbReference type="InterPro" id="IPR036864">
    <property type="entry name" value="Zn2-C6_fun-type_DNA-bd_sf"/>
</dbReference>
<name>A0AAD4QLP5_9AGAM</name>
<dbReference type="GO" id="GO:0008270">
    <property type="term" value="F:zinc ion binding"/>
    <property type="evidence" value="ECO:0007669"/>
    <property type="project" value="InterPro"/>
</dbReference>
<reference evidence="9" key="1">
    <citation type="journal article" date="2022" name="New Phytol.">
        <title>Evolutionary transition to the ectomycorrhizal habit in the genomes of a hyperdiverse lineage of mushroom-forming fungi.</title>
        <authorList>
            <person name="Looney B."/>
            <person name="Miyauchi S."/>
            <person name="Morin E."/>
            <person name="Drula E."/>
            <person name="Courty P.E."/>
            <person name="Kohler A."/>
            <person name="Kuo A."/>
            <person name="LaButti K."/>
            <person name="Pangilinan J."/>
            <person name="Lipzen A."/>
            <person name="Riley R."/>
            <person name="Andreopoulos W."/>
            <person name="He G."/>
            <person name="Johnson J."/>
            <person name="Nolan M."/>
            <person name="Tritt A."/>
            <person name="Barry K.W."/>
            <person name="Grigoriev I.V."/>
            <person name="Nagy L.G."/>
            <person name="Hibbett D."/>
            <person name="Henrissat B."/>
            <person name="Matheny P.B."/>
            <person name="Labbe J."/>
            <person name="Martin F.M."/>
        </authorList>
    </citation>
    <scope>NUCLEOTIDE SEQUENCE</scope>
    <source>
        <strain evidence="9">BPL690</strain>
    </source>
</reference>